<protein>
    <submittedName>
        <fullName evidence="1">Ferroxidase fet3</fullName>
    </submittedName>
</protein>
<sequence length="1232" mass="134600">MFGSSSFAAAVAIVLGYSRYTAAADVKYYWDIGYVKANPDGQMERQVIGVNGAWPPPPLHVTLNDTLVIEARNSLDSPTTLHAHGMYQNGTNYMDGPFMVTQCGIPPGQNMTYRIPITQTGTYWIHAHYGAQYVDGIRAPLILHNPKEPHKYDDDIIVTLEDWYHDQASGLLQEFLSWRNPGGAEPVPNGALIGSVGGDTQKIIDFVPGKTYRLRLINMSALSMFHFSIEGHTMHVIEVDGVDTEPMEVGNVRLAAAQRTSVLVTALNSTGSNYLFHADMDTDMFDKIPESLNYNSTGLIRYSKGASITRDKGEPDWSPFNDIDLVPLDGMEALGFDVTYSLDVYFNQYTDALNHGTFNNITYVMPKVPTMFTALSMGADALNATVYGPQTNAHMVGHLQDVQLVVNNFDAGNHPFHLHGHHFQLIERGPAPYDPTYNPRPKSAPSRRDTVTIPSMEYVILRFRADNPGTWLFHCHIEWHIEGGLNMVIIEAPDVMQQRIRVPQQILDQCAAAGIPTKGNAAGREGYDLRGAPEGPYPYPLGWTSKAKGAMAGCILSALVGFATILWYGWSSQQAYRPVATADDSEELAVAENAGETLVHRFPTAVAGLTTCAPPDVNTVYGAFMHRLGLDPDRQTMGQRPVLRAGDYERKVKPILGAYEWLTYRQINEITLELGAGLAKLMKPDEPLRVVIYAPTSRQWTLCMLACYSQGMQVVTAYDTLGDEGLVHAMNETKAQVVFAKADQLPTLRRVTPRIATVRTVVYYSDAYGMPEEAQWALQDIGMTTMDMDAVQRLGRQWPKDACPARSGSDTALVMYTSGSTGAPRGVLVGHGGIMAVCGAIEQLVPDVIDRATDRVLSYLPLSHVLAFFVEAFCLYSGLAIGYGTPRTLADDNVANSMGDLRALRPAVMLGVPQVWAAMRGSILRQVSQRPAAIQWIFHAAVEAKTWLSAWGLPTGFLDAVVFRRTRAGTGGCLKIAITGGAQISAPVQKFIAAAICPMIHGYGLTEASGLVSVQIPGDLSLGNVGAPMPSVEVKLVDVPEAGYFAINQQGEICVRGPSVFQGYLDDDELTKETVTEDGWLRTGDIGQWVEGGRLAVIDRIRNLIKLATGEFVALEALESAYAASAYVAHICVVADARMRRPCALVSVTELAGQSVTADIVYADLLAAGRSAGLPPPHMLAHIRIDPEPWTPENGLLTAANKLRRAAIHKRNESRLQEMFVLMDKRGERLAE</sequence>
<gene>
    <name evidence="1" type="primary">FET3_11</name>
    <name evidence="1" type="ORF">H4S07_003112</name>
</gene>
<dbReference type="EMBL" id="JANBUP010000934">
    <property type="protein sequence ID" value="KAJ2809689.1"/>
    <property type="molecule type" value="Genomic_DNA"/>
</dbReference>
<organism evidence="1 2">
    <name type="scientific">Coemansia furcata</name>
    <dbReference type="NCBI Taxonomy" id="417177"/>
    <lineage>
        <taxon>Eukaryota</taxon>
        <taxon>Fungi</taxon>
        <taxon>Fungi incertae sedis</taxon>
        <taxon>Zoopagomycota</taxon>
        <taxon>Kickxellomycotina</taxon>
        <taxon>Kickxellomycetes</taxon>
        <taxon>Kickxellales</taxon>
        <taxon>Kickxellaceae</taxon>
        <taxon>Coemansia</taxon>
    </lineage>
</organism>
<comment type="caution">
    <text evidence="1">The sequence shown here is derived from an EMBL/GenBank/DDBJ whole genome shotgun (WGS) entry which is preliminary data.</text>
</comment>
<accession>A0ACC1LIR0</accession>
<evidence type="ECO:0000313" key="2">
    <source>
        <dbReference type="Proteomes" id="UP001140096"/>
    </source>
</evidence>
<reference evidence="1" key="1">
    <citation type="submission" date="2022-07" db="EMBL/GenBank/DDBJ databases">
        <title>Phylogenomic reconstructions and comparative analyses of Kickxellomycotina fungi.</title>
        <authorList>
            <person name="Reynolds N.K."/>
            <person name="Stajich J.E."/>
            <person name="Barry K."/>
            <person name="Grigoriev I.V."/>
            <person name="Crous P."/>
            <person name="Smith M.E."/>
        </authorList>
    </citation>
    <scope>NUCLEOTIDE SEQUENCE</scope>
    <source>
        <strain evidence="1">CBS 102833</strain>
    </source>
</reference>
<keyword evidence="2" id="KW-1185">Reference proteome</keyword>
<dbReference type="Proteomes" id="UP001140096">
    <property type="component" value="Unassembled WGS sequence"/>
</dbReference>
<evidence type="ECO:0000313" key="1">
    <source>
        <dbReference type="EMBL" id="KAJ2809689.1"/>
    </source>
</evidence>
<name>A0ACC1LIR0_9FUNG</name>
<proteinExistence type="predicted"/>